<protein>
    <submittedName>
        <fullName evidence="5">mRNA-decapping enzyme subunit 1</fullName>
    </submittedName>
</protein>
<evidence type="ECO:0000256" key="3">
    <source>
        <dbReference type="ARBA" id="ARBA00022490"/>
    </source>
</evidence>
<dbReference type="GO" id="GO:0031087">
    <property type="term" value="P:deadenylation-independent decapping of nuclear-transcribed mRNA"/>
    <property type="evidence" value="ECO:0007669"/>
    <property type="project" value="TreeGrafter"/>
</dbReference>
<dbReference type="GO" id="GO:0003729">
    <property type="term" value="F:mRNA binding"/>
    <property type="evidence" value="ECO:0007669"/>
    <property type="project" value="TreeGrafter"/>
</dbReference>
<dbReference type="AlphaFoldDB" id="A0A9P7BBK4"/>
<dbReference type="Proteomes" id="UP000750334">
    <property type="component" value="Unassembled WGS sequence"/>
</dbReference>
<dbReference type="PANTHER" id="PTHR16290:SF0">
    <property type="entry name" value="DECAPPING PROTEIN 1, ISOFORM A"/>
    <property type="match status" value="1"/>
</dbReference>
<dbReference type="Gene3D" id="2.30.29.30">
    <property type="entry name" value="Pleckstrin-homology domain (PH domain)/Phosphotyrosine-binding domain (PTB)"/>
    <property type="match status" value="1"/>
</dbReference>
<keyword evidence="3" id="KW-0963">Cytoplasm</keyword>
<name>A0A9P7BBK4_MAUEX</name>
<dbReference type="Pfam" id="PF06058">
    <property type="entry name" value="DCP1"/>
    <property type="match status" value="2"/>
</dbReference>
<dbReference type="InterPro" id="IPR011993">
    <property type="entry name" value="PH-like_dom_sf"/>
</dbReference>
<evidence type="ECO:0000256" key="2">
    <source>
        <dbReference type="ARBA" id="ARBA00008778"/>
    </source>
</evidence>
<dbReference type="GO" id="GO:0008047">
    <property type="term" value="F:enzyme activator activity"/>
    <property type="evidence" value="ECO:0007669"/>
    <property type="project" value="InterPro"/>
</dbReference>
<dbReference type="SUPFAM" id="SSF50729">
    <property type="entry name" value="PH domain-like"/>
    <property type="match status" value="1"/>
</dbReference>
<evidence type="ECO:0000313" key="5">
    <source>
        <dbReference type="EMBL" id="KAG0672246.1"/>
    </source>
</evidence>
<dbReference type="GO" id="GO:0000290">
    <property type="term" value="P:deadenylation-dependent decapping of nuclear-transcribed mRNA"/>
    <property type="evidence" value="ECO:0007669"/>
    <property type="project" value="InterPro"/>
</dbReference>
<dbReference type="PANTHER" id="PTHR16290">
    <property type="entry name" value="TRANSCRIPTION FACTOR SMIF DECAPPING ENZYME DCP1"/>
    <property type="match status" value="1"/>
</dbReference>
<evidence type="ECO:0000256" key="4">
    <source>
        <dbReference type="ARBA" id="ARBA00022664"/>
    </source>
</evidence>
<comment type="caution">
    <text evidence="5">The sequence shown here is derived from an EMBL/GenBank/DDBJ whole genome shotgun (WGS) entry which is preliminary data.</text>
</comment>
<dbReference type="GO" id="GO:0006397">
    <property type="term" value="P:mRNA processing"/>
    <property type="evidence" value="ECO:0007669"/>
    <property type="project" value="UniProtKB-KW"/>
</dbReference>
<gene>
    <name evidence="5" type="primary">DCP1</name>
    <name evidence="5" type="ORF">C6P45_003721</name>
</gene>
<dbReference type="InterPro" id="IPR010334">
    <property type="entry name" value="Dcp1"/>
</dbReference>
<comment type="subcellular location">
    <subcellularLocation>
        <location evidence="1">Cytoplasm</location>
    </subcellularLocation>
</comment>
<keyword evidence="4" id="KW-0507">mRNA processing</keyword>
<reference evidence="5 6" key="1">
    <citation type="submission" date="2020-11" db="EMBL/GenBank/DDBJ databases">
        <title>Kefir isolates.</title>
        <authorList>
            <person name="Marcisauskas S."/>
            <person name="Kim Y."/>
            <person name="Blasche S."/>
        </authorList>
    </citation>
    <scope>NUCLEOTIDE SEQUENCE [LARGE SCALE GENOMIC DNA]</scope>
    <source>
        <strain evidence="5 6">OG2</strain>
    </source>
</reference>
<comment type="similarity">
    <text evidence="2">Belongs to the DCP1 family.</text>
</comment>
<organism evidence="5 6">
    <name type="scientific">Maudiozyma exigua</name>
    <name type="common">Yeast</name>
    <name type="synonym">Kazachstania exigua</name>
    <dbReference type="NCBI Taxonomy" id="34358"/>
    <lineage>
        <taxon>Eukaryota</taxon>
        <taxon>Fungi</taxon>
        <taxon>Dikarya</taxon>
        <taxon>Ascomycota</taxon>
        <taxon>Saccharomycotina</taxon>
        <taxon>Saccharomycetes</taxon>
        <taxon>Saccharomycetales</taxon>
        <taxon>Saccharomycetaceae</taxon>
        <taxon>Maudiozyma</taxon>
    </lineage>
</organism>
<proteinExistence type="inferred from homology"/>
<dbReference type="OrthoDB" id="440673at2759"/>
<accession>A0A9P7BBK4</accession>
<evidence type="ECO:0000256" key="1">
    <source>
        <dbReference type="ARBA" id="ARBA00004496"/>
    </source>
</evidence>
<dbReference type="EMBL" id="PUHR01000004">
    <property type="protein sequence ID" value="KAG0672246.1"/>
    <property type="molecule type" value="Genomic_DNA"/>
</dbReference>
<dbReference type="GO" id="GO:0000932">
    <property type="term" value="C:P-body"/>
    <property type="evidence" value="ECO:0007669"/>
    <property type="project" value="TreeGrafter"/>
</dbReference>
<keyword evidence="6" id="KW-1185">Reference proteome</keyword>
<evidence type="ECO:0000313" key="6">
    <source>
        <dbReference type="Proteomes" id="UP000750334"/>
    </source>
</evidence>
<sequence>MAKQQTGSNTNDNSSALEFYRKALNFNVIGRYDPKIKQLLFHTPHASIYKWDFQKDEWTKLEYQGVLAIYLRDISGNEPLLHTDYNTDSQFNSSNRNHHNTMAFETSRSNLSEMSSSSMLNDSMKSQRTDAFSNGNSMTGGSSSSTILTGKDIYNYGLIILNRMNPDNFSMGIAPNSVINKRKVFDVLEDKANPLERMGVEVKDDLVIIKNLKHEVFGIWIHTIADRKNIYELIKYLLESDPKESFA</sequence>